<dbReference type="HOGENOM" id="CLU_154914_1_0_1"/>
<feature type="compositionally biased region" description="Basic and acidic residues" evidence="1">
    <location>
        <begin position="51"/>
        <end position="60"/>
    </location>
</feature>
<sequence length="102" mass="11422">MQDDFAMLDMSANAEPDVAHAAIEIETFASSMDAARYEEPSYLTLPRALRSKQDEYKDAPTMRGSSGPSRQKQLEALQYCIALLSRNERPVIRRANGALMQL</sequence>
<dbReference type="AlphaFoldDB" id="L1J3N5"/>
<reference evidence="3" key="3">
    <citation type="submission" date="2016-03" db="UniProtKB">
        <authorList>
            <consortium name="EnsemblProtists"/>
        </authorList>
    </citation>
    <scope>IDENTIFICATION</scope>
</reference>
<dbReference type="RefSeq" id="XP_005829897.1">
    <property type="nucleotide sequence ID" value="XM_005829840.1"/>
</dbReference>
<dbReference type="GeneID" id="17299561"/>
<name>L1J3N5_GUITC</name>
<feature type="region of interest" description="Disordered" evidence="1">
    <location>
        <begin position="48"/>
        <end position="71"/>
    </location>
</feature>
<reference evidence="4" key="2">
    <citation type="submission" date="2012-11" db="EMBL/GenBank/DDBJ databases">
        <authorList>
            <person name="Kuo A."/>
            <person name="Curtis B.A."/>
            <person name="Tanifuji G."/>
            <person name="Burki F."/>
            <person name="Gruber A."/>
            <person name="Irimia M."/>
            <person name="Maruyama S."/>
            <person name="Arias M.C."/>
            <person name="Ball S.G."/>
            <person name="Gile G.H."/>
            <person name="Hirakawa Y."/>
            <person name="Hopkins J.F."/>
            <person name="Rensing S.A."/>
            <person name="Schmutz J."/>
            <person name="Symeonidi A."/>
            <person name="Elias M."/>
            <person name="Eveleigh R.J."/>
            <person name="Herman E.K."/>
            <person name="Klute M.J."/>
            <person name="Nakayama T."/>
            <person name="Obornik M."/>
            <person name="Reyes-Prieto A."/>
            <person name="Armbrust E.V."/>
            <person name="Aves S.J."/>
            <person name="Beiko R.G."/>
            <person name="Coutinho P."/>
            <person name="Dacks J.B."/>
            <person name="Durnford D.G."/>
            <person name="Fast N.M."/>
            <person name="Green B.R."/>
            <person name="Grisdale C."/>
            <person name="Hempe F."/>
            <person name="Henrissat B."/>
            <person name="Hoppner M.P."/>
            <person name="Ishida K.-I."/>
            <person name="Kim E."/>
            <person name="Koreny L."/>
            <person name="Kroth P.G."/>
            <person name="Liu Y."/>
            <person name="Malik S.-B."/>
            <person name="Maier U.G."/>
            <person name="McRose D."/>
            <person name="Mock T."/>
            <person name="Neilson J.A."/>
            <person name="Onodera N.T."/>
            <person name="Poole A.M."/>
            <person name="Pritham E.J."/>
            <person name="Richards T.A."/>
            <person name="Rocap G."/>
            <person name="Roy S.W."/>
            <person name="Sarai C."/>
            <person name="Schaack S."/>
            <person name="Shirato S."/>
            <person name="Slamovits C.H."/>
            <person name="Spencer D.F."/>
            <person name="Suzuki S."/>
            <person name="Worden A.Z."/>
            <person name="Zauner S."/>
            <person name="Barry K."/>
            <person name="Bell C."/>
            <person name="Bharti A.K."/>
            <person name="Crow J.A."/>
            <person name="Grimwood J."/>
            <person name="Kramer R."/>
            <person name="Lindquist E."/>
            <person name="Lucas S."/>
            <person name="Salamov A."/>
            <person name="McFadden G.I."/>
            <person name="Lane C.E."/>
            <person name="Keeling P.J."/>
            <person name="Gray M.W."/>
            <person name="Grigoriev I.V."/>
            <person name="Archibald J.M."/>
        </authorList>
    </citation>
    <scope>NUCLEOTIDE SEQUENCE</scope>
    <source>
        <strain evidence="4">CCMP2712</strain>
    </source>
</reference>
<dbReference type="KEGG" id="gtt:GUITHDRAFT_140798"/>
<evidence type="ECO:0000313" key="3">
    <source>
        <dbReference type="EnsemblProtists" id="EKX42917"/>
    </source>
</evidence>
<evidence type="ECO:0000313" key="4">
    <source>
        <dbReference type="Proteomes" id="UP000011087"/>
    </source>
</evidence>
<evidence type="ECO:0000313" key="2">
    <source>
        <dbReference type="EMBL" id="EKX42917.1"/>
    </source>
</evidence>
<dbReference type="EnsemblProtists" id="EKX42917">
    <property type="protein sequence ID" value="EKX42917"/>
    <property type="gene ID" value="GUITHDRAFT_140798"/>
</dbReference>
<accession>L1J3N5</accession>
<organism evidence="2">
    <name type="scientific">Guillardia theta (strain CCMP2712)</name>
    <name type="common">Cryptophyte</name>
    <dbReference type="NCBI Taxonomy" id="905079"/>
    <lineage>
        <taxon>Eukaryota</taxon>
        <taxon>Cryptophyceae</taxon>
        <taxon>Pyrenomonadales</taxon>
        <taxon>Geminigeraceae</taxon>
        <taxon>Guillardia</taxon>
    </lineage>
</organism>
<protein>
    <submittedName>
        <fullName evidence="2 3">Uncharacterized protein</fullName>
    </submittedName>
</protein>
<dbReference type="Proteomes" id="UP000011087">
    <property type="component" value="Unassembled WGS sequence"/>
</dbReference>
<reference evidence="2 4" key="1">
    <citation type="journal article" date="2012" name="Nature">
        <title>Algal genomes reveal evolutionary mosaicism and the fate of nucleomorphs.</title>
        <authorList>
            <consortium name="DOE Joint Genome Institute"/>
            <person name="Curtis B.A."/>
            <person name="Tanifuji G."/>
            <person name="Burki F."/>
            <person name="Gruber A."/>
            <person name="Irimia M."/>
            <person name="Maruyama S."/>
            <person name="Arias M.C."/>
            <person name="Ball S.G."/>
            <person name="Gile G.H."/>
            <person name="Hirakawa Y."/>
            <person name="Hopkins J.F."/>
            <person name="Kuo A."/>
            <person name="Rensing S.A."/>
            <person name="Schmutz J."/>
            <person name="Symeonidi A."/>
            <person name="Elias M."/>
            <person name="Eveleigh R.J."/>
            <person name="Herman E.K."/>
            <person name="Klute M.J."/>
            <person name="Nakayama T."/>
            <person name="Obornik M."/>
            <person name="Reyes-Prieto A."/>
            <person name="Armbrust E.V."/>
            <person name="Aves S.J."/>
            <person name="Beiko R.G."/>
            <person name="Coutinho P."/>
            <person name="Dacks J.B."/>
            <person name="Durnford D.G."/>
            <person name="Fast N.M."/>
            <person name="Green B.R."/>
            <person name="Grisdale C.J."/>
            <person name="Hempel F."/>
            <person name="Henrissat B."/>
            <person name="Hoppner M.P."/>
            <person name="Ishida K."/>
            <person name="Kim E."/>
            <person name="Koreny L."/>
            <person name="Kroth P.G."/>
            <person name="Liu Y."/>
            <person name="Malik S.B."/>
            <person name="Maier U.G."/>
            <person name="McRose D."/>
            <person name="Mock T."/>
            <person name="Neilson J.A."/>
            <person name="Onodera N.T."/>
            <person name="Poole A.M."/>
            <person name="Pritham E.J."/>
            <person name="Richards T.A."/>
            <person name="Rocap G."/>
            <person name="Roy S.W."/>
            <person name="Sarai C."/>
            <person name="Schaack S."/>
            <person name="Shirato S."/>
            <person name="Slamovits C.H."/>
            <person name="Spencer D.F."/>
            <person name="Suzuki S."/>
            <person name="Worden A.Z."/>
            <person name="Zauner S."/>
            <person name="Barry K."/>
            <person name="Bell C."/>
            <person name="Bharti A.K."/>
            <person name="Crow J.A."/>
            <person name="Grimwood J."/>
            <person name="Kramer R."/>
            <person name="Lindquist E."/>
            <person name="Lucas S."/>
            <person name="Salamov A."/>
            <person name="McFadden G.I."/>
            <person name="Lane C.E."/>
            <person name="Keeling P.J."/>
            <person name="Gray M.W."/>
            <person name="Grigoriev I.V."/>
            <person name="Archibald J.M."/>
        </authorList>
    </citation>
    <scope>NUCLEOTIDE SEQUENCE</scope>
    <source>
        <strain evidence="2 4">CCMP2712</strain>
    </source>
</reference>
<gene>
    <name evidence="2" type="ORF">GUITHDRAFT_140798</name>
</gene>
<keyword evidence="4" id="KW-1185">Reference proteome</keyword>
<evidence type="ECO:0000256" key="1">
    <source>
        <dbReference type="SAM" id="MobiDB-lite"/>
    </source>
</evidence>
<dbReference type="PaxDb" id="55529-EKX42917"/>
<proteinExistence type="predicted"/>
<dbReference type="EMBL" id="JH993013">
    <property type="protein sequence ID" value="EKX42917.1"/>
    <property type="molecule type" value="Genomic_DNA"/>
</dbReference>